<dbReference type="AlphaFoldDB" id="A0A9J6CAB8"/>
<feature type="compositionally biased region" description="Basic and acidic residues" evidence="1">
    <location>
        <begin position="82"/>
        <end position="97"/>
    </location>
</feature>
<proteinExistence type="predicted"/>
<feature type="compositionally biased region" description="Low complexity" evidence="1">
    <location>
        <begin position="98"/>
        <end position="107"/>
    </location>
</feature>
<feature type="compositionally biased region" description="Low complexity" evidence="1">
    <location>
        <begin position="11"/>
        <end position="24"/>
    </location>
</feature>
<dbReference type="Proteomes" id="UP001107558">
    <property type="component" value="Chromosome 2"/>
</dbReference>
<dbReference type="EMBL" id="JADBJN010000002">
    <property type="protein sequence ID" value="KAG5678558.1"/>
    <property type="molecule type" value="Genomic_DNA"/>
</dbReference>
<feature type="region of interest" description="Disordered" evidence="1">
    <location>
        <begin position="181"/>
        <end position="203"/>
    </location>
</feature>
<organism evidence="2 3">
    <name type="scientific">Polypedilum vanderplanki</name>
    <name type="common">Sleeping chironomid midge</name>
    <dbReference type="NCBI Taxonomy" id="319348"/>
    <lineage>
        <taxon>Eukaryota</taxon>
        <taxon>Metazoa</taxon>
        <taxon>Ecdysozoa</taxon>
        <taxon>Arthropoda</taxon>
        <taxon>Hexapoda</taxon>
        <taxon>Insecta</taxon>
        <taxon>Pterygota</taxon>
        <taxon>Neoptera</taxon>
        <taxon>Endopterygota</taxon>
        <taxon>Diptera</taxon>
        <taxon>Nematocera</taxon>
        <taxon>Chironomoidea</taxon>
        <taxon>Chironomidae</taxon>
        <taxon>Chironominae</taxon>
        <taxon>Polypedilum</taxon>
        <taxon>Polypedilum</taxon>
    </lineage>
</organism>
<gene>
    <name evidence="2" type="ORF">PVAND_008223</name>
</gene>
<evidence type="ECO:0000313" key="3">
    <source>
        <dbReference type="Proteomes" id="UP001107558"/>
    </source>
</evidence>
<keyword evidence="3" id="KW-1185">Reference proteome</keyword>
<feature type="region of interest" description="Disordered" evidence="1">
    <location>
        <begin position="1"/>
        <end position="131"/>
    </location>
</feature>
<evidence type="ECO:0000313" key="2">
    <source>
        <dbReference type="EMBL" id="KAG5678558.1"/>
    </source>
</evidence>
<feature type="compositionally biased region" description="Polar residues" evidence="1">
    <location>
        <begin position="113"/>
        <end position="128"/>
    </location>
</feature>
<evidence type="ECO:0000256" key="1">
    <source>
        <dbReference type="SAM" id="MobiDB-lite"/>
    </source>
</evidence>
<sequence length="224" mass="24495">MESDSNSAKVQQQASLTTTQSSASNQKSSKETKGHKALGGLKKLIDRDKDKDSKDKEEKKEKEKGEKEFSKAASVIKSGLNDTKENMKKLIGKDKQSSKSSSLQQTSNHYDENQQTQQPLSHTNNGDLKNSPLVLMKRSSDVLSDNSGNIEVAMINEMKEVTNCNNNGNASHGIISPFDSLNSDSESEVEHPHHQLSTSSSASVNILMDNTNAKNLSNMQVSQV</sequence>
<name>A0A9J6CAB8_POLVA</name>
<accession>A0A9J6CAB8</accession>
<feature type="compositionally biased region" description="Polar residues" evidence="1">
    <location>
        <begin position="1"/>
        <end position="10"/>
    </location>
</feature>
<comment type="caution">
    <text evidence="2">The sequence shown here is derived from an EMBL/GenBank/DDBJ whole genome shotgun (WGS) entry which is preliminary data.</text>
</comment>
<feature type="compositionally biased region" description="Basic and acidic residues" evidence="1">
    <location>
        <begin position="43"/>
        <end position="70"/>
    </location>
</feature>
<reference evidence="2" key="1">
    <citation type="submission" date="2021-03" db="EMBL/GenBank/DDBJ databases">
        <title>Chromosome level genome of the anhydrobiotic midge Polypedilum vanderplanki.</title>
        <authorList>
            <person name="Yoshida Y."/>
            <person name="Kikawada T."/>
            <person name="Gusev O."/>
        </authorList>
    </citation>
    <scope>NUCLEOTIDE SEQUENCE</scope>
    <source>
        <strain evidence="2">NIAS01</strain>
        <tissue evidence="2">Whole body or cell culture</tissue>
    </source>
</reference>
<protein>
    <submittedName>
        <fullName evidence="2">Uncharacterized protein</fullName>
    </submittedName>
</protein>